<dbReference type="InterPro" id="IPR036508">
    <property type="entry name" value="Chitin-bd_dom_sf"/>
</dbReference>
<dbReference type="Gene3D" id="2.170.140.10">
    <property type="entry name" value="Chitin binding domain"/>
    <property type="match status" value="4"/>
</dbReference>
<keyword evidence="2" id="KW-0732">Signal</keyword>
<feature type="domain" description="Chitin-binding type-2" evidence="6">
    <location>
        <begin position="215"/>
        <end position="270"/>
    </location>
</feature>
<evidence type="ECO:0000259" key="6">
    <source>
        <dbReference type="PROSITE" id="PS50940"/>
    </source>
</evidence>
<keyword evidence="1" id="KW-0147">Chitin-binding</keyword>
<keyword evidence="5" id="KW-0325">Glycoprotein</keyword>
<sequence>MSPGSSTDSYPAFAHIQLRENPGKISTSFYRSKVSHITFPKLTYEKCPTFAVLLLFFAGVDCWRWGSVSSCPPGPEPVCPENPVNDSSNYFPHPTDCHYYVHCDGSRRPICRRCSPTTYFNPHTFNCVWPLQASCEHNATTRQESLLPPICGPDRECYEEGATEKDYVNCARYYVCRNGTKVREECPSGLAYIEKLGQCGDPDETDCDHGEIEPTVRCEVEGMAVKIDCRTYTICHEGTTQIYSCKSDQYFDEVSKTCLQGSCQRPNCEDKEDSTDCNYYYKNCDLRTKCPENKHFNKKTKHCENQCTAGCKNPSDIPQCRECQEEGKILKYDCHSYSICRGGKIVSQLCRNDQYFDPITGTCTTGSCNPTPPPPTPPPTCEDREDPNDCNFYYTKCNQRVRCLNGQHFNKLTKVCENPCTAGCQNPNDIPQCRECQEEGKILKYDCHSYSICRGGKIVSQLCRNDQYFDPITGTCTTGSCNPTPPPPTPPPTCEDREDPNDCNFYYTKCNQRVRCLNGQHFNKLTKVCENPCTAGCQNPNDISQCRECQEEGKILKYDCHSYSICRGGKIVSQLCRNDQYFDPTTGTCTTGSCNPTPPPPTPPPTCEDREDPNDCNFYYTRCNQRVRCLNGQHFNKLTKVCENPCTAGCQNPSDIPQCRQCLEEGKILKYDCHSYSICRGGKIVSQLCRNDQYFDPITGTCTTGSCNPTPPPPTPPPTCEDREDPNDCNFYYTKCNQRVRCLNGQHFNKLTKVCENPCTAGCQNPNDIPQCRECQEEGKILKYDCHSYSICRGGKIISQLCRNDQYFDPITGTCTIGSCNPTPPPPTPPPTCEDREDPNDCNFYYTKCNQRVRCLNGQHFNKLTKVCENPCTAGCQNPSDIPQCKECQEEGKILKYDCHSYSICRGGKIVSQLCRNDQYFDPITGTCTIGSCNPTPPPPTPPPTCEDREDPKDCNYYYKNCDQRVKCPLGQHFNRERKQCENQCTANCLDPKSIPGCHRCAPEGKTFEDPCSCEMYYKCENGVKVLAMCESGLHYNNTIGVCDVPCSDTCPKLFARKPECCASTKGKPEPQCPTTVYSIFLPHPSDSRWFYQCLQGVLYCNRCPPGHRWNIDEDTCDNSCQFNCPKTSLNIISDTTHETTKPEDNEDTIQIESHVEFVNNSNTTSIITDSHIAMERYLAIVKDVSPKYMLLTRHCPARLLLPTLRNNILLHFSPITANK</sequence>
<evidence type="ECO:0000313" key="8">
    <source>
        <dbReference type="Proteomes" id="UP001148838"/>
    </source>
</evidence>
<reference evidence="7 8" key="1">
    <citation type="journal article" date="2022" name="Allergy">
        <title>Genome assembly and annotation of Periplaneta americana reveal a comprehensive cockroach allergen profile.</title>
        <authorList>
            <person name="Wang L."/>
            <person name="Xiong Q."/>
            <person name="Saelim N."/>
            <person name="Wang L."/>
            <person name="Nong W."/>
            <person name="Wan A.T."/>
            <person name="Shi M."/>
            <person name="Liu X."/>
            <person name="Cao Q."/>
            <person name="Hui J.H.L."/>
            <person name="Sookrung N."/>
            <person name="Leung T.F."/>
            <person name="Tungtrongchitr A."/>
            <person name="Tsui S.K.W."/>
        </authorList>
    </citation>
    <scope>NUCLEOTIDE SEQUENCE [LARGE SCALE GENOMIC DNA]</scope>
    <source>
        <strain evidence="7">PWHHKU_190912</strain>
    </source>
</reference>
<evidence type="ECO:0000256" key="5">
    <source>
        <dbReference type="ARBA" id="ARBA00023180"/>
    </source>
</evidence>
<dbReference type="InterPro" id="IPR002557">
    <property type="entry name" value="Chitin-bd_dom"/>
</dbReference>
<dbReference type="SMART" id="SM00494">
    <property type="entry name" value="ChtBD2"/>
    <property type="match status" value="18"/>
</dbReference>
<dbReference type="PROSITE" id="PS50940">
    <property type="entry name" value="CHIT_BIND_II"/>
    <property type="match status" value="5"/>
</dbReference>
<comment type="caution">
    <text evidence="7">The sequence shown here is derived from an EMBL/GenBank/DDBJ whole genome shotgun (WGS) entry which is preliminary data.</text>
</comment>
<name>A0ABQ8T8V9_PERAM</name>
<dbReference type="PANTHER" id="PTHR23301:SF106">
    <property type="entry name" value="CHITIN-BINDING TYPE-2 DOMAIN-CONTAINING PROTEIN-RELATED"/>
    <property type="match status" value="1"/>
</dbReference>
<evidence type="ECO:0000313" key="7">
    <source>
        <dbReference type="EMBL" id="KAJ4442962.1"/>
    </source>
</evidence>
<organism evidence="7 8">
    <name type="scientific">Periplaneta americana</name>
    <name type="common">American cockroach</name>
    <name type="synonym">Blatta americana</name>
    <dbReference type="NCBI Taxonomy" id="6978"/>
    <lineage>
        <taxon>Eukaryota</taxon>
        <taxon>Metazoa</taxon>
        <taxon>Ecdysozoa</taxon>
        <taxon>Arthropoda</taxon>
        <taxon>Hexapoda</taxon>
        <taxon>Insecta</taxon>
        <taxon>Pterygota</taxon>
        <taxon>Neoptera</taxon>
        <taxon>Polyneoptera</taxon>
        <taxon>Dictyoptera</taxon>
        <taxon>Blattodea</taxon>
        <taxon>Blattoidea</taxon>
        <taxon>Blattidae</taxon>
        <taxon>Blattinae</taxon>
        <taxon>Periplaneta</taxon>
    </lineage>
</organism>
<dbReference type="EMBL" id="JAJSOF020000013">
    <property type="protein sequence ID" value="KAJ4442962.1"/>
    <property type="molecule type" value="Genomic_DNA"/>
</dbReference>
<feature type="domain" description="Chitin-binding type-2" evidence="6">
    <location>
        <begin position="154"/>
        <end position="209"/>
    </location>
</feature>
<keyword evidence="3" id="KW-0677">Repeat</keyword>
<proteinExistence type="predicted"/>
<dbReference type="InterPro" id="IPR051940">
    <property type="entry name" value="Chitin_bind-dev_reg"/>
</dbReference>
<feature type="domain" description="Chitin-binding type-2" evidence="6">
    <location>
        <begin position="995"/>
        <end position="1053"/>
    </location>
</feature>
<keyword evidence="8" id="KW-1185">Reference proteome</keyword>
<dbReference type="Pfam" id="PF01607">
    <property type="entry name" value="CBM_14"/>
    <property type="match status" value="10"/>
</dbReference>
<dbReference type="Proteomes" id="UP001148838">
    <property type="component" value="Unassembled WGS sequence"/>
</dbReference>
<gene>
    <name evidence="7" type="ORF">ANN_04564</name>
</gene>
<feature type="domain" description="Chitin-binding type-2" evidence="6">
    <location>
        <begin position="1070"/>
        <end position="1127"/>
    </location>
</feature>
<evidence type="ECO:0000256" key="4">
    <source>
        <dbReference type="ARBA" id="ARBA00023157"/>
    </source>
</evidence>
<dbReference type="PANTHER" id="PTHR23301">
    <property type="entry name" value="CHITIN BINDING PERITROPHIN-A"/>
    <property type="match status" value="1"/>
</dbReference>
<feature type="domain" description="Chitin-binding type-2" evidence="6">
    <location>
        <begin position="76"/>
        <end position="137"/>
    </location>
</feature>
<evidence type="ECO:0000256" key="3">
    <source>
        <dbReference type="ARBA" id="ARBA00022737"/>
    </source>
</evidence>
<keyword evidence="4" id="KW-1015">Disulfide bond</keyword>
<dbReference type="SUPFAM" id="SSF57625">
    <property type="entry name" value="Invertebrate chitin-binding proteins"/>
    <property type="match status" value="11"/>
</dbReference>
<evidence type="ECO:0000256" key="2">
    <source>
        <dbReference type="ARBA" id="ARBA00022729"/>
    </source>
</evidence>
<protein>
    <recommendedName>
        <fullName evidence="6">Chitin-binding type-2 domain-containing protein</fullName>
    </recommendedName>
</protein>
<accession>A0ABQ8T8V9</accession>
<evidence type="ECO:0000256" key="1">
    <source>
        <dbReference type="ARBA" id="ARBA00022669"/>
    </source>
</evidence>